<evidence type="ECO:0000256" key="4">
    <source>
        <dbReference type="ARBA" id="ARBA00025742"/>
    </source>
</evidence>
<dbReference type="PANTHER" id="PTHR42988:SF2">
    <property type="entry name" value="CYCLIC NUCLEOTIDE PHOSPHODIESTERASE CBUA0032-RELATED"/>
    <property type="match status" value="1"/>
</dbReference>
<proteinExistence type="inferred from homology"/>
<sequence>MSSQKITRPLRVLQLTDPHLMASADGALLGVNTRDSLDAVIAQVLKAHGQPDLILATGDLAQDGSEEAYRVLGDRLGAFACSSAWLAGNHDHAELLGQVAARYGADRRHIVQGGWQFILLDSSVPEKVFGELAQAELDFLAERLGQHPHLPALVTLHHHPVDIEADWMSDIGLRNRADFWRVIDRFPQVKVVLWGHIHQAHEQCRNDVQLLATPSTCIQFTSGAREFSVEDLAPGYRWFELQASGDFTTQVCRALDFDFELDKNSAGY</sequence>
<dbReference type="GO" id="GO:0004112">
    <property type="term" value="F:cyclic-nucleotide phosphodiesterase activity"/>
    <property type="evidence" value="ECO:0007669"/>
    <property type="project" value="InterPro"/>
</dbReference>
<feature type="domain" description="Calcineurin-like phosphoesterase" evidence="5">
    <location>
        <begin position="10"/>
        <end position="199"/>
    </location>
</feature>
<dbReference type="AlphaFoldDB" id="A0A0F9H7W7"/>
<accession>A0A0F9H7W7</accession>
<comment type="similarity">
    <text evidence="4">Belongs to the cyclic nucleotide phosphodiesterase class-III family.</text>
</comment>
<evidence type="ECO:0000256" key="2">
    <source>
        <dbReference type="ARBA" id="ARBA00022801"/>
    </source>
</evidence>
<dbReference type="NCBIfam" id="NF008359">
    <property type="entry name" value="PRK11148.1"/>
    <property type="match status" value="1"/>
</dbReference>
<evidence type="ECO:0000313" key="6">
    <source>
        <dbReference type="EMBL" id="KKM07150.1"/>
    </source>
</evidence>
<dbReference type="GO" id="GO:0046872">
    <property type="term" value="F:metal ion binding"/>
    <property type="evidence" value="ECO:0007669"/>
    <property type="project" value="UniProtKB-KW"/>
</dbReference>
<evidence type="ECO:0000256" key="1">
    <source>
        <dbReference type="ARBA" id="ARBA00022723"/>
    </source>
</evidence>
<gene>
    <name evidence="6" type="ORF">LCGC14_1736830</name>
</gene>
<dbReference type="InterPro" id="IPR004843">
    <property type="entry name" value="Calcineurin-like_PHP"/>
</dbReference>
<reference evidence="6" key="1">
    <citation type="journal article" date="2015" name="Nature">
        <title>Complex archaea that bridge the gap between prokaryotes and eukaryotes.</title>
        <authorList>
            <person name="Spang A."/>
            <person name="Saw J.H."/>
            <person name="Jorgensen S.L."/>
            <person name="Zaremba-Niedzwiedzka K."/>
            <person name="Martijn J."/>
            <person name="Lind A.E."/>
            <person name="van Eijk R."/>
            <person name="Schleper C."/>
            <person name="Guy L."/>
            <person name="Ettema T.J."/>
        </authorList>
    </citation>
    <scope>NUCLEOTIDE SEQUENCE</scope>
</reference>
<dbReference type="Gene3D" id="3.60.21.10">
    <property type="match status" value="1"/>
</dbReference>
<keyword evidence="3" id="KW-0408">Iron</keyword>
<organism evidence="6">
    <name type="scientific">marine sediment metagenome</name>
    <dbReference type="NCBI Taxonomy" id="412755"/>
    <lineage>
        <taxon>unclassified sequences</taxon>
        <taxon>metagenomes</taxon>
        <taxon>ecological metagenomes</taxon>
    </lineage>
</organism>
<keyword evidence="2" id="KW-0378">Hydrolase</keyword>
<dbReference type="Pfam" id="PF00149">
    <property type="entry name" value="Metallophos"/>
    <property type="match status" value="1"/>
</dbReference>
<dbReference type="PANTHER" id="PTHR42988">
    <property type="entry name" value="PHOSPHOHYDROLASE"/>
    <property type="match status" value="1"/>
</dbReference>
<name>A0A0F9H7W7_9ZZZZ</name>
<comment type="caution">
    <text evidence="6">The sequence shown here is derived from an EMBL/GenBank/DDBJ whole genome shotgun (WGS) entry which is preliminary data.</text>
</comment>
<dbReference type="InterPro" id="IPR050884">
    <property type="entry name" value="CNP_phosphodiesterase-III"/>
</dbReference>
<evidence type="ECO:0000256" key="3">
    <source>
        <dbReference type="ARBA" id="ARBA00023004"/>
    </source>
</evidence>
<dbReference type="InterPro" id="IPR026575">
    <property type="entry name" value="GpdQ/CpdA-like"/>
</dbReference>
<keyword evidence="1" id="KW-0479">Metal-binding</keyword>
<dbReference type="EMBL" id="LAZR01015834">
    <property type="protein sequence ID" value="KKM07150.1"/>
    <property type="molecule type" value="Genomic_DNA"/>
</dbReference>
<dbReference type="SUPFAM" id="SSF56300">
    <property type="entry name" value="Metallo-dependent phosphatases"/>
    <property type="match status" value="1"/>
</dbReference>
<dbReference type="InterPro" id="IPR029052">
    <property type="entry name" value="Metallo-depent_PP-like"/>
</dbReference>
<evidence type="ECO:0000259" key="5">
    <source>
        <dbReference type="Pfam" id="PF00149"/>
    </source>
</evidence>
<dbReference type="CDD" id="cd07402">
    <property type="entry name" value="MPP_GpdQ"/>
    <property type="match status" value="1"/>
</dbReference>
<protein>
    <recommendedName>
        <fullName evidence="5">Calcineurin-like phosphoesterase domain-containing protein</fullName>
    </recommendedName>
</protein>